<dbReference type="InterPro" id="IPR003034">
    <property type="entry name" value="SAP_dom"/>
</dbReference>
<gene>
    <name evidence="2" type="ORF">BV898_05148</name>
</gene>
<feature type="domain" description="SAP" evidence="1">
    <location>
        <begin position="8"/>
        <end position="42"/>
    </location>
</feature>
<evidence type="ECO:0000313" key="2">
    <source>
        <dbReference type="EMBL" id="OQV20802.1"/>
    </source>
</evidence>
<dbReference type="SMART" id="SM00513">
    <property type="entry name" value="SAP"/>
    <property type="match status" value="1"/>
</dbReference>
<dbReference type="InterPro" id="IPR036361">
    <property type="entry name" value="SAP_dom_sf"/>
</dbReference>
<dbReference type="Gene3D" id="1.10.720.30">
    <property type="entry name" value="SAP domain"/>
    <property type="match status" value="1"/>
</dbReference>
<reference evidence="3" key="1">
    <citation type="submission" date="2017-01" db="EMBL/GenBank/DDBJ databases">
        <title>Comparative genomics of anhydrobiosis in the tardigrade Hypsibius dujardini.</title>
        <authorList>
            <person name="Yoshida Y."/>
            <person name="Koutsovoulos G."/>
            <person name="Laetsch D."/>
            <person name="Stevens L."/>
            <person name="Kumar S."/>
            <person name="Horikawa D."/>
            <person name="Ishino K."/>
            <person name="Komine S."/>
            <person name="Tomita M."/>
            <person name="Blaxter M."/>
            <person name="Arakawa K."/>
        </authorList>
    </citation>
    <scope>NUCLEOTIDE SEQUENCE [LARGE SCALE GENOMIC DNA]</scope>
    <source>
        <strain evidence="3">Z151</strain>
    </source>
</reference>
<protein>
    <recommendedName>
        <fullName evidence="1">SAP domain-containing protein</fullName>
    </recommendedName>
</protein>
<evidence type="ECO:0000313" key="3">
    <source>
        <dbReference type="Proteomes" id="UP000192578"/>
    </source>
</evidence>
<proteinExistence type="predicted"/>
<evidence type="ECO:0000259" key="1">
    <source>
        <dbReference type="PROSITE" id="PS50800"/>
    </source>
</evidence>
<organism evidence="2 3">
    <name type="scientific">Hypsibius exemplaris</name>
    <name type="common">Freshwater tardigrade</name>
    <dbReference type="NCBI Taxonomy" id="2072580"/>
    <lineage>
        <taxon>Eukaryota</taxon>
        <taxon>Metazoa</taxon>
        <taxon>Ecdysozoa</taxon>
        <taxon>Tardigrada</taxon>
        <taxon>Eutardigrada</taxon>
        <taxon>Parachela</taxon>
        <taxon>Hypsibioidea</taxon>
        <taxon>Hypsibiidae</taxon>
        <taxon>Hypsibius</taxon>
    </lineage>
</organism>
<comment type="caution">
    <text evidence="2">The sequence shown here is derived from an EMBL/GenBank/DDBJ whole genome shotgun (WGS) entry which is preliminary data.</text>
</comment>
<dbReference type="PROSITE" id="PS50800">
    <property type="entry name" value="SAP"/>
    <property type="match status" value="1"/>
</dbReference>
<sequence>MPYTADRLKLLRVPQLKEILDEMSLTTTGLKLDLIERIVADQVDHHDVTLYMSGPPATSASVGAATAVVVPAPTISQDTIADLVQHLELRPQATKTLEDAGFTSGSDVKLMTSEEVGSLGLLFRDVLKIRQWLNSEKPLAQVAHPHPLCSPPPSSTTVLHPWLFQAILKFDDEFRQEIKHI</sequence>
<dbReference type="OrthoDB" id="445357at2759"/>
<keyword evidence="3" id="KW-1185">Reference proteome</keyword>
<dbReference type="EMBL" id="MTYJ01000027">
    <property type="protein sequence ID" value="OQV20802.1"/>
    <property type="molecule type" value="Genomic_DNA"/>
</dbReference>
<dbReference type="SUPFAM" id="SSF68906">
    <property type="entry name" value="SAP domain"/>
    <property type="match status" value="1"/>
</dbReference>
<name>A0A1W0X0F5_HYPEX</name>
<dbReference type="Proteomes" id="UP000192578">
    <property type="component" value="Unassembled WGS sequence"/>
</dbReference>
<dbReference type="Pfam" id="PF02037">
    <property type="entry name" value="SAP"/>
    <property type="match status" value="1"/>
</dbReference>
<dbReference type="AlphaFoldDB" id="A0A1W0X0F5"/>
<accession>A0A1W0X0F5</accession>